<dbReference type="SUPFAM" id="SSF89796">
    <property type="entry name" value="CoA-transferase family III (CaiB/BaiF)"/>
    <property type="match status" value="1"/>
</dbReference>
<evidence type="ECO:0000313" key="2">
    <source>
        <dbReference type="EMBL" id="ANZ38602.1"/>
    </source>
</evidence>
<feature type="region of interest" description="Disordered" evidence="1">
    <location>
        <begin position="1"/>
        <end position="20"/>
    </location>
</feature>
<dbReference type="STRING" id="1586287.BBK82_23615"/>
<proteinExistence type="predicted"/>
<dbReference type="PANTHER" id="PTHR48228">
    <property type="entry name" value="SUCCINYL-COA--D-CITRAMALATE COA-TRANSFERASE"/>
    <property type="match status" value="1"/>
</dbReference>
<dbReference type="Pfam" id="PF02515">
    <property type="entry name" value="CoA_transf_3"/>
    <property type="match status" value="1"/>
</dbReference>
<sequence>MSTPSGTTPPGTTPPSGTGPLAGLKVVELAGLAPAPFGCMVLADLGADVVQVHKPGSHPAVPGDFLGRNRRSVAIDTRTPEGAELVLQLVERSDVLVEGFRPGVTERLGIGPAQCLARNPRLIYGRMTGWGQDGPLADRAGHDINYIAVAGALEPLGRAGGPPSFPVNLLGDFGGGGLLLALGVLAALYERERSGRGQVVDAAMVDGAALLTTFLHGMRNAGMWTGGRGENMLDGGVPFYDVYEAADGKYVAIGALEEKFYADLVRVLGLADAPSRNDPAKWPELREHIAAAVKTRTRDEWADLARDTDACLAPVLSPAEAARHPYNEERATFVDVSGAAHPAPAPRFGRTPAGVPTPPVAIGMNTREVLADMGVAEARIVELHRAGVIA</sequence>
<evidence type="ECO:0000256" key="1">
    <source>
        <dbReference type="SAM" id="MobiDB-lite"/>
    </source>
</evidence>
<dbReference type="KEGG" id="led:BBK82_23615"/>
<organism evidence="2 3">
    <name type="scientific">Lentzea guizhouensis</name>
    <dbReference type="NCBI Taxonomy" id="1586287"/>
    <lineage>
        <taxon>Bacteria</taxon>
        <taxon>Bacillati</taxon>
        <taxon>Actinomycetota</taxon>
        <taxon>Actinomycetes</taxon>
        <taxon>Pseudonocardiales</taxon>
        <taxon>Pseudonocardiaceae</taxon>
        <taxon>Lentzea</taxon>
    </lineage>
</organism>
<dbReference type="Gene3D" id="3.40.50.10540">
    <property type="entry name" value="Crotonobetainyl-coa:carnitine coa-transferase, domain 1"/>
    <property type="match status" value="1"/>
</dbReference>
<name>A0A1B2HLK2_9PSEU</name>
<dbReference type="RefSeq" id="WP_065916949.1">
    <property type="nucleotide sequence ID" value="NZ_CP016793.1"/>
</dbReference>
<dbReference type="GO" id="GO:0003824">
    <property type="term" value="F:catalytic activity"/>
    <property type="evidence" value="ECO:0007669"/>
    <property type="project" value="InterPro"/>
</dbReference>
<gene>
    <name evidence="2" type="ORF">BBK82_23615</name>
</gene>
<dbReference type="PANTHER" id="PTHR48228:SF5">
    <property type="entry name" value="ALPHA-METHYLACYL-COA RACEMASE"/>
    <property type="match status" value="1"/>
</dbReference>
<dbReference type="Gene3D" id="3.30.1540.10">
    <property type="entry name" value="formyl-coa transferase, domain 3"/>
    <property type="match status" value="1"/>
</dbReference>
<dbReference type="InterPro" id="IPR050509">
    <property type="entry name" value="CoA-transferase_III"/>
</dbReference>
<keyword evidence="3" id="KW-1185">Reference proteome</keyword>
<dbReference type="InterPro" id="IPR044855">
    <property type="entry name" value="CoA-Trfase_III_dom3_sf"/>
</dbReference>
<reference evidence="2 3" key="1">
    <citation type="submission" date="2016-07" db="EMBL/GenBank/DDBJ databases">
        <title>Complete genome sequence of the Lentzea guizhouensis DHS C013.</title>
        <authorList>
            <person name="Cao C."/>
        </authorList>
    </citation>
    <scope>NUCLEOTIDE SEQUENCE [LARGE SCALE GENOMIC DNA]</scope>
    <source>
        <strain evidence="2 3">DHS C013</strain>
    </source>
</reference>
<dbReference type="EMBL" id="CP016793">
    <property type="protein sequence ID" value="ANZ38602.1"/>
    <property type="molecule type" value="Genomic_DNA"/>
</dbReference>
<feature type="compositionally biased region" description="Low complexity" evidence="1">
    <location>
        <begin position="1"/>
        <end position="19"/>
    </location>
</feature>
<evidence type="ECO:0000313" key="3">
    <source>
        <dbReference type="Proteomes" id="UP000093053"/>
    </source>
</evidence>
<dbReference type="AlphaFoldDB" id="A0A1B2HLK2"/>
<dbReference type="InterPro" id="IPR003673">
    <property type="entry name" value="CoA-Trfase_fam_III"/>
</dbReference>
<accession>A0A1B2HLK2</accession>
<dbReference type="Proteomes" id="UP000093053">
    <property type="component" value="Chromosome"/>
</dbReference>
<protein>
    <submittedName>
        <fullName evidence="2">Carnitine dehydratase</fullName>
    </submittedName>
</protein>
<dbReference type="InterPro" id="IPR023606">
    <property type="entry name" value="CoA-Trfase_III_dom_1_sf"/>
</dbReference>
<dbReference type="OrthoDB" id="9797653at2"/>